<accession>A0ABU5E4U1</accession>
<evidence type="ECO:0000313" key="4">
    <source>
        <dbReference type="EMBL" id="MDY0874467.1"/>
    </source>
</evidence>
<proteinExistence type="inferred from homology"/>
<dbReference type="InterPro" id="IPR036188">
    <property type="entry name" value="FAD/NAD-bd_sf"/>
</dbReference>
<dbReference type="SUPFAM" id="SSF51905">
    <property type="entry name" value="FAD/NAD(P)-binding domain"/>
    <property type="match status" value="1"/>
</dbReference>
<evidence type="ECO:0000259" key="3">
    <source>
        <dbReference type="Pfam" id="PF01266"/>
    </source>
</evidence>
<dbReference type="Gene3D" id="3.30.9.10">
    <property type="entry name" value="D-Amino Acid Oxidase, subunit A, domain 2"/>
    <property type="match status" value="1"/>
</dbReference>
<feature type="domain" description="FAD dependent oxidoreductase" evidence="3">
    <location>
        <begin position="2"/>
        <end position="397"/>
    </location>
</feature>
<dbReference type="InterPro" id="IPR006076">
    <property type="entry name" value="FAD-dep_OxRdtase"/>
</dbReference>
<dbReference type="PANTHER" id="PTHR13847">
    <property type="entry name" value="SARCOSINE DEHYDROGENASE-RELATED"/>
    <property type="match status" value="1"/>
</dbReference>
<evidence type="ECO:0000313" key="5">
    <source>
        <dbReference type="Proteomes" id="UP001271769"/>
    </source>
</evidence>
<protein>
    <submittedName>
        <fullName evidence="4">D-amino acid dehydrogenase</fullName>
        <ecNumber evidence="4">1.4.99.-</ecNumber>
    </submittedName>
</protein>
<organism evidence="4 5">
    <name type="scientific">Dongia rigui</name>
    <dbReference type="NCBI Taxonomy" id="940149"/>
    <lineage>
        <taxon>Bacteria</taxon>
        <taxon>Pseudomonadati</taxon>
        <taxon>Pseudomonadota</taxon>
        <taxon>Alphaproteobacteria</taxon>
        <taxon>Rhodospirillales</taxon>
        <taxon>Dongiaceae</taxon>
        <taxon>Dongia</taxon>
    </lineage>
</organism>
<comment type="similarity">
    <text evidence="1">Belongs to the DadA oxidoreductase family.</text>
</comment>
<reference evidence="4 5" key="1">
    <citation type="journal article" date="2013" name="Antonie Van Leeuwenhoek">
        <title>Dongia rigui sp. nov., isolated from freshwater of a large wetland in Korea.</title>
        <authorList>
            <person name="Baik K.S."/>
            <person name="Hwang Y.M."/>
            <person name="Choi J.S."/>
            <person name="Kwon J."/>
            <person name="Seong C.N."/>
        </authorList>
    </citation>
    <scope>NUCLEOTIDE SEQUENCE [LARGE SCALE GENOMIC DNA]</scope>
    <source>
        <strain evidence="4 5">04SU4-P</strain>
    </source>
</reference>
<comment type="caution">
    <text evidence="4">The sequence shown here is derived from an EMBL/GenBank/DDBJ whole genome shotgun (WGS) entry which is preliminary data.</text>
</comment>
<dbReference type="Pfam" id="PF01266">
    <property type="entry name" value="DAO"/>
    <property type="match status" value="1"/>
</dbReference>
<gene>
    <name evidence="4" type="ORF">SMD31_21185</name>
</gene>
<dbReference type="Proteomes" id="UP001271769">
    <property type="component" value="Unassembled WGS sequence"/>
</dbReference>
<dbReference type="NCBIfam" id="NF001933">
    <property type="entry name" value="PRK00711.1"/>
    <property type="match status" value="1"/>
</dbReference>
<dbReference type="SUPFAM" id="SSF54373">
    <property type="entry name" value="FAD-linked reductases, C-terminal domain"/>
    <property type="match status" value="1"/>
</dbReference>
<sequence length="416" mass="46253">MRIVVLGAGLLGVTAAYYLAKEGHEVTVIDRRPEPARETSFANAGLVTPGHASSWASPKAPLILLKSLWRNDTSLRYRLRLDPRMWIWSLQFLRNCTLARNRHATRVKMKLCVYSQAETLRVGREEGLEWDRVAKGAIYLYSDPAAYRAGKESMRFLMDQGVEMNFLDPDQLVTLEPGLRHAKDKLAGGMHTPGDESGDARKFTLGLAERAKALGVTFRFGETITRIDVQGKRVTGVTTDKGQVSGDQYVLALGSYAPLLSRQIGFNLPIFPVKGYSVTLPVADPADAPTIGGVHEEHLVAFSRLGDRLRLTATADFAGYDTEFEPRNFAHMLRVARDLFPKAAMYDRPDYWACLRPMTPDGPPIMGPSPISNLWLNAGHGHMGWTMACGSSRILVDQMMGRKPEIDAEPFLMSRY</sequence>
<evidence type="ECO:0000256" key="2">
    <source>
        <dbReference type="ARBA" id="ARBA00023002"/>
    </source>
</evidence>
<evidence type="ECO:0000256" key="1">
    <source>
        <dbReference type="ARBA" id="ARBA00009410"/>
    </source>
</evidence>
<keyword evidence="2 4" id="KW-0560">Oxidoreductase</keyword>
<dbReference type="EMBL" id="JAXCLX010000005">
    <property type="protein sequence ID" value="MDY0874467.1"/>
    <property type="molecule type" value="Genomic_DNA"/>
</dbReference>
<dbReference type="GO" id="GO:0016491">
    <property type="term" value="F:oxidoreductase activity"/>
    <property type="evidence" value="ECO:0007669"/>
    <property type="project" value="UniProtKB-KW"/>
</dbReference>
<dbReference type="Gene3D" id="3.50.50.60">
    <property type="entry name" value="FAD/NAD(P)-binding domain"/>
    <property type="match status" value="2"/>
</dbReference>
<dbReference type="EC" id="1.4.99.-" evidence="4"/>
<dbReference type="RefSeq" id="WP_320502937.1">
    <property type="nucleotide sequence ID" value="NZ_JAXCLX010000005.1"/>
</dbReference>
<keyword evidence="5" id="KW-1185">Reference proteome</keyword>
<dbReference type="PANTHER" id="PTHR13847:SF280">
    <property type="entry name" value="D-AMINO ACID DEHYDROGENASE"/>
    <property type="match status" value="1"/>
</dbReference>
<name>A0ABU5E4U1_9PROT</name>